<keyword evidence="5" id="KW-0732">Signal</keyword>
<evidence type="ECO:0000313" key="7">
    <source>
        <dbReference type="EMBL" id="GEP53022.1"/>
    </source>
</evidence>
<evidence type="ECO:0000259" key="6">
    <source>
        <dbReference type="Pfam" id="PF00413"/>
    </source>
</evidence>
<reference evidence="7 8" key="1">
    <citation type="submission" date="2019-07" db="EMBL/GenBank/DDBJ databases">
        <title>Whole genome shotgun sequence of Reyranella soli NBRC 108950.</title>
        <authorList>
            <person name="Hosoyama A."/>
            <person name="Uohara A."/>
            <person name="Ohji S."/>
            <person name="Ichikawa N."/>
        </authorList>
    </citation>
    <scope>NUCLEOTIDE SEQUENCE [LARGE SCALE GENOMIC DNA]</scope>
    <source>
        <strain evidence="7 8">NBRC 108950</strain>
    </source>
</reference>
<protein>
    <recommendedName>
        <fullName evidence="6">Peptidase M10 metallopeptidase domain-containing protein</fullName>
    </recommendedName>
</protein>
<keyword evidence="8" id="KW-1185">Reference proteome</keyword>
<name>A0A512N212_9HYPH</name>
<dbReference type="Gene3D" id="3.40.390.10">
    <property type="entry name" value="Collagenase (Catalytic Domain)"/>
    <property type="match status" value="1"/>
</dbReference>
<dbReference type="Pfam" id="PF00413">
    <property type="entry name" value="Peptidase_M10"/>
    <property type="match status" value="1"/>
</dbReference>
<keyword evidence="4" id="KW-0862">Zinc</keyword>
<proteinExistence type="predicted"/>
<dbReference type="InterPro" id="IPR001818">
    <property type="entry name" value="Pept_M10_metallopeptidase"/>
</dbReference>
<dbReference type="GO" id="GO:0008270">
    <property type="term" value="F:zinc ion binding"/>
    <property type="evidence" value="ECO:0007669"/>
    <property type="project" value="InterPro"/>
</dbReference>
<evidence type="ECO:0000256" key="2">
    <source>
        <dbReference type="ARBA" id="ARBA00022723"/>
    </source>
</evidence>
<evidence type="ECO:0000256" key="4">
    <source>
        <dbReference type="ARBA" id="ARBA00022833"/>
    </source>
</evidence>
<gene>
    <name evidence="7" type="ORF">RSO01_01880</name>
</gene>
<sequence length="227" mass="24360">MRLTRLVTVLMASGLALLALAVALSLMTAAAATGEARYDVSAYRYTDRPSAAAASARTLTVYVDHDFDATERERIGLALQQWNHVLNGFVRLRPVLLPADASDRAMAQLRRQGAWIVAKVDSRHPAACDRGALAMTVGNRGGGFVYVIADRFAVRDLTAVMLHEIGHVLGAGHDPQGHLMAPVYDGNNGHCIDRAAVSMVASAQRLPLGQLNWCVGPGLDGGRMSYR</sequence>
<evidence type="ECO:0000256" key="3">
    <source>
        <dbReference type="ARBA" id="ARBA00022801"/>
    </source>
</evidence>
<keyword evidence="3" id="KW-0378">Hydrolase</keyword>
<feature type="signal peptide" evidence="5">
    <location>
        <begin position="1"/>
        <end position="21"/>
    </location>
</feature>
<keyword evidence="2" id="KW-0479">Metal-binding</keyword>
<keyword evidence="1" id="KW-0645">Protease</keyword>
<evidence type="ECO:0000256" key="1">
    <source>
        <dbReference type="ARBA" id="ARBA00022670"/>
    </source>
</evidence>
<dbReference type="AlphaFoldDB" id="A0A512N212"/>
<evidence type="ECO:0000256" key="5">
    <source>
        <dbReference type="SAM" id="SignalP"/>
    </source>
</evidence>
<organism evidence="7 8">
    <name type="scientific">Reyranella soli</name>
    <dbReference type="NCBI Taxonomy" id="1230389"/>
    <lineage>
        <taxon>Bacteria</taxon>
        <taxon>Pseudomonadati</taxon>
        <taxon>Pseudomonadota</taxon>
        <taxon>Alphaproteobacteria</taxon>
        <taxon>Hyphomicrobiales</taxon>
        <taxon>Reyranellaceae</taxon>
        <taxon>Reyranella</taxon>
    </lineage>
</organism>
<comment type="caution">
    <text evidence="7">The sequence shown here is derived from an EMBL/GenBank/DDBJ whole genome shotgun (WGS) entry which is preliminary data.</text>
</comment>
<dbReference type="SUPFAM" id="SSF55486">
    <property type="entry name" value="Metalloproteases ('zincins'), catalytic domain"/>
    <property type="match status" value="1"/>
</dbReference>
<dbReference type="GO" id="GO:0006508">
    <property type="term" value="P:proteolysis"/>
    <property type="evidence" value="ECO:0007669"/>
    <property type="project" value="UniProtKB-KW"/>
</dbReference>
<dbReference type="Proteomes" id="UP000321058">
    <property type="component" value="Unassembled WGS sequence"/>
</dbReference>
<evidence type="ECO:0000313" key="8">
    <source>
        <dbReference type="Proteomes" id="UP000321058"/>
    </source>
</evidence>
<feature type="chain" id="PRO_5022087433" description="Peptidase M10 metallopeptidase domain-containing protein" evidence="5">
    <location>
        <begin position="22"/>
        <end position="227"/>
    </location>
</feature>
<dbReference type="GO" id="GO:0004222">
    <property type="term" value="F:metalloendopeptidase activity"/>
    <property type="evidence" value="ECO:0007669"/>
    <property type="project" value="InterPro"/>
</dbReference>
<dbReference type="GO" id="GO:0031012">
    <property type="term" value="C:extracellular matrix"/>
    <property type="evidence" value="ECO:0007669"/>
    <property type="project" value="InterPro"/>
</dbReference>
<dbReference type="EMBL" id="BKAJ01000004">
    <property type="protein sequence ID" value="GEP53022.1"/>
    <property type="molecule type" value="Genomic_DNA"/>
</dbReference>
<dbReference type="InterPro" id="IPR024079">
    <property type="entry name" value="MetalloPept_cat_dom_sf"/>
</dbReference>
<accession>A0A512N212</accession>
<feature type="domain" description="Peptidase M10 metallopeptidase" evidence="6">
    <location>
        <begin position="152"/>
        <end position="185"/>
    </location>
</feature>